<feature type="domain" description="PLAT" evidence="2">
    <location>
        <begin position="455"/>
        <end position="587"/>
    </location>
</feature>
<organism evidence="3 4">
    <name type="scientific">Oceanirhabdus seepicola</name>
    <dbReference type="NCBI Taxonomy" id="2828781"/>
    <lineage>
        <taxon>Bacteria</taxon>
        <taxon>Bacillati</taxon>
        <taxon>Bacillota</taxon>
        <taxon>Clostridia</taxon>
        <taxon>Eubacteriales</taxon>
        <taxon>Clostridiaceae</taxon>
        <taxon>Oceanirhabdus</taxon>
    </lineage>
</organism>
<dbReference type="AlphaFoldDB" id="A0A9J6P369"/>
<reference evidence="3" key="2">
    <citation type="submission" date="2021-04" db="EMBL/GenBank/DDBJ databases">
        <authorList>
            <person name="Dong X."/>
        </authorList>
    </citation>
    <scope>NUCLEOTIDE SEQUENCE</scope>
    <source>
        <strain evidence="3">ZWT</strain>
    </source>
</reference>
<dbReference type="PROSITE" id="PS50095">
    <property type="entry name" value="PLAT"/>
    <property type="match status" value="1"/>
</dbReference>
<dbReference type="InterPro" id="IPR001024">
    <property type="entry name" value="PLAT/LH2_dom"/>
</dbReference>
<keyword evidence="4" id="KW-1185">Reference proteome</keyword>
<dbReference type="SUPFAM" id="SSF49723">
    <property type="entry name" value="Lipase/lipooxygenase domain (PLAT/LH2 domain)"/>
    <property type="match status" value="3"/>
</dbReference>
<sequence length="921" mass="103717">MKLKKVVMSMVMIVLLFTVSGKSVLANGTKTQVYIANEIIAELQKNGGYVEIEGQGKVEVPDNIKNAILNQQDAFRAGAVGPDFYPSFLVGLRGIHANESGYYLEKLIQDYIDNPPADATERQKIEAFLLGMQVHYSGDIISRTEFNELAGGDFPRISYEMINSKSEANVLLRYSAIEGYYDSILPEKGYSYEIAAPIDFVAKYMAFNGENGGNIKRGLNDKYKYSSDASKSKVGTELPLVLFVKYQNEVVKFNNTLNKNGVTGAISSATQIDRWIGGIEGSIEDWIRSNEKAASRVLNGESSAYALSKEYAAYVNGPLENMIPLRDVIKILKTGSGVGFLDEVLGVSDSITGEVTDFLSANIAGGNDTKSSNELAKILINDSALFSDDTDVLKNKIKIAGDKSVREAKNLAKLTLLGQTGLKQVIYNTGIEDRISQKGLKLDAFSSIELKEAHTGLVVTLKTGDEASWKSVTSWLDGSMLKGFGTDSDVNCYVTFKDGTVVTKKLDKPGYNDFETGDTDDYYVEFDKVRKLSEIQNIKIGITKYIDEWYLNSAVLKTVGGRKLTECYPEMWFKDSSTRAQIYPFVPKKQITMKIKNAKGYLWKGYGTDGDVYARVSYSDGYQDYLLDKSLYNDFENGTTSSYIIPVKHGYNYSDITSVGFYRRNGDDWRVDDVWIHVNGREYAHKHYEKWIDRNIEYVCGRINGYDTNDVPNYKDISYGELYIIPEFFRDIYSLDKKNVINDEFFLCETSELKDKVYNKLVVSEDVNSNTQVKKGISKDKDSNTEVKKVISKDKDSNTEVKKIQVRIITRNGNWSKAYGTDGDVYARVNYGSFYRDYILDKSGYNDFEKGDDDTYDIDLERGYDYSDVTSVGFYKANGDDWDVQEAWVLINGREYAHKEYNRGVGRLEHICGRINGFDTE</sequence>
<accession>A0A9J6P369</accession>
<feature type="chain" id="PRO_5039916799" description="PLAT domain-containing protein" evidence="1">
    <location>
        <begin position="27"/>
        <end position="921"/>
    </location>
</feature>
<evidence type="ECO:0000313" key="4">
    <source>
        <dbReference type="Proteomes" id="UP001056429"/>
    </source>
</evidence>
<evidence type="ECO:0000256" key="1">
    <source>
        <dbReference type="SAM" id="SignalP"/>
    </source>
</evidence>
<protein>
    <recommendedName>
        <fullName evidence="2">PLAT domain-containing protein</fullName>
    </recommendedName>
</protein>
<dbReference type="PANTHER" id="PTHR31718">
    <property type="entry name" value="PLAT DOMAIN-CONTAINING PROTEIN"/>
    <property type="match status" value="1"/>
</dbReference>
<comment type="caution">
    <text evidence="3">The sequence shown here is derived from an EMBL/GenBank/DDBJ whole genome shotgun (WGS) entry which is preliminary data.</text>
</comment>
<dbReference type="Proteomes" id="UP001056429">
    <property type="component" value="Unassembled WGS sequence"/>
</dbReference>
<dbReference type="EMBL" id="JAGSOJ010000002">
    <property type="protein sequence ID" value="MCM1989944.1"/>
    <property type="molecule type" value="Genomic_DNA"/>
</dbReference>
<feature type="signal peptide" evidence="1">
    <location>
        <begin position="1"/>
        <end position="26"/>
    </location>
</feature>
<evidence type="ECO:0000259" key="2">
    <source>
        <dbReference type="PROSITE" id="PS50095"/>
    </source>
</evidence>
<dbReference type="Gene3D" id="2.60.60.20">
    <property type="entry name" value="PLAT/LH2 domain"/>
    <property type="match status" value="3"/>
</dbReference>
<reference evidence="3" key="1">
    <citation type="journal article" date="2021" name="mSystems">
        <title>Bacteria and Archaea Synergistically Convert Glycine Betaine to Biogenic Methane in the Formosa Cold Seep of the South China Sea.</title>
        <authorList>
            <person name="Li L."/>
            <person name="Zhang W."/>
            <person name="Zhang S."/>
            <person name="Song L."/>
            <person name="Sun Q."/>
            <person name="Zhang H."/>
            <person name="Xiang H."/>
            <person name="Dong X."/>
        </authorList>
    </citation>
    <scope>NUCLEOTIDE SEQUENCE</scope>
    <source>
        <strain evidence="3">ZWT</strain>
    </source>
</reference>
<proteinExistence type="predicted"/>
<keyword evidence="1" id="KW-0732">Signal</keyword>
<evidence type="ECO:0000313" key="3">
    <source>
        <dbReference type="EMBL" id="MCM1989944.1"/>
    </source>
</evidence>
<dbReference type="Pfam" id="PF01477">
    <property type="entry name" value="PLAT"/>
    <property type="match status" value="2"/>
</dbReference>
<dbReference type="RefSeq" id="WP_250858989.1">
    <property type="nucleotide sequence ID" value="NZ_JAGSOJ010000002.1"/>
</dbReference>
<dbReference type="PANTHER" id="PTHR31718:SF60">
    <property type="entry name" value="LIPOXYGENASE HOMOLOGY DOMAIN-CONTAINING PROTEIN 1"/>
    <property type="match status" value="1"/>
</dbReference>
<gene>
    <name evidence="3" type="ORF">KDK92_09340</name>
</gene>
<dbReference type="InterPro" id="IPR036392">
    <property type="entry name" value="PLAT/LH2_dom_sf"/>
</dbReference>
<name>A0A9J6P369_9CLOT</name>